<comment type="caution">
    <text evidence="1">The sequence shown here is derived from an EMBL/GenBank/DDBJ whole genome shotgun (WGS) entry which is preliminary data.</text>
</comment>
<dbReference type="EMBL" id="MU277313">
    <property type="protein sequence ID" value="KAI0055079.1"/>
    <property type="molecule type" value="Genomic_DNA"/>
</dbReference>
<reference evidence="1" key="1">
    <citation type="submission" date="2021-03" db="EMBL/GenBank/DDBJ databases">
        <authorList>
            <consortium name="DOE Joint Genome Institute"/>
            <person name="Ahrendt S."/>
            <person name="Looney B.P."/>
            <person name="Miyauchi S."/>
            <person name="Morin E."/>
            <person name="Drula E."/>
            <person name="Courty P.E."/>
            <person name="Chicoki N."/>
            <person name="Fauchery L."/>
            <person name="Kohler A."/>
            <person name="Kuo A."/>
            <person name="Labutti K."/>
            <person name="Pangilinan J."/>
            <person name="Lipzen A."/>
            <person name="Riley R."/>
            <person name="Andreopoulos W."/>
            <person name="He G."/>
            <person name="Johnson J."/>
            <person name="Barry K.W."/>
            <person name="Grigoriev I.V."/>
            <person name="Nagy L."/>
            <person name="Hibbett D."/>
            <person name="Henrissat B."/>
            <person name="Matheny P.B."/>
            <person name="Labbe J."/>
            <person name="Martin F."/>
        </authorList>
    </citation>
    <scope>NUCLEOTIDE SEQUENCE</scope>
    <source>
        <strain evidence="1">HHB10654</strain>
    </source>
</reference>
<protein>
    <submittedName>
        <fullName evidence="1">Uncharacterized protein</fullName>
    </submittedName>
</protein>
<dbReference type="Proteomes" id="UP000814140">
    <property type="component" value="Unassembled WGS sequence"/>
</dbReference>
<sequence length="123" mass="13899">MRSRRIPAALISFVERMLIGRRTHLRFDDYTSEAITIENGIGQGDPLSMVLYLYYNADLLDIARGRGELAMAFVDDAILVVIRPSFLATHATLTDMMTRPGGAIEWSHLHNSRFEFSKLALID</sequence>
<evidence type="ECO:0000313" key="1">
    <source>
        <dbReference type="EMBL" id="KAI0055079.1"/>
    </source>
</evidence>
<name>A0ACB8SFE0_9AGAM</name>
<evidence type="ECO:0000313" key="2">
    <source>
        <dbReference type="Proteomes" id="UP000814140"/>
    </source>
</evidence>
<proteinExistence type="predicted"/>
<reference evidence="1" key="2">
    <citation type="journal article" date="2022" name="New Phytol.">
        <title>Evolutionary transition to the ectomycorrhizal habit in the genomes of a hyperdiverse lineage of mushroom-forming fungi.</title>
        <authorList>
            <person name="Looney B."/>
            <person name="Miyauchi S."/>
            <person name="Morin E."/>
            <person name="Drula E."/>
            <person name="Courty P.E."/>
            <person name="Kohler A."/>
            <person name="Kuo A."/>
            <person name="LaButti K."/>
            <person name="Pangilinan J."/>
            <person name="Lipzen A."/>
            <person name="Riley R."/>
            <person name="Andreopoulos W."/>
            <person name="He G."/>
            <person name="Johnson J."/>
            <person name="Nolan M."/>
            <person name="Tritt A."/>
            <person name="Barry K.W."/>
            <person name="Grigoriev I.V."/>
            <person name="Nagy L.G."/>
            <person name="Hibbett D."/>
            <person name="Henrissat B."/>
            <person name="Matheny P.B."/>
            <person name="Labbe J."/>
            <person name="Martin F.M."/>
        </authorList>
    </citation>
    <scope>NUCLEOTIDE SEQUENCE</scope>
    <source>
        <strain evidence="1">HHB10654</strain>
    </source>
</reference>
<keyword evidence="2" id="KW-1185">Reference proteome</keyword>
<organism evidence="1 2">
    <name type="scientific">Artomyces pyxidatus</name>
    <dbReference type="NCBI Taxonomy" id="48021"/>
    <lineage>
        <taxon>Eukaryota</taxon>
        <taxon>Fungi</taxon>
        <taxon>Dikarya</taxon>
        <taxon>Basidiomycota</taxon>
        <taxon>Agaricomycotina</taxon>
        <taxon>Agaricomycetes</taxon>
        <taxon>Russulales</taxon>
        <taxon>Auriscalpiaceae</taxon>
        <taxon>Artomyces</taxon>
    </lineage>
</organism>
<gene>
    <name evidence="1" type="ORF">BV25DRAFT_1816121</name>
</gene>
<accession>A0ACB8SFE0</accession>
<feature type="non-terminal residue" evidence="1">
    <location>
        <position position="123"/>
    </location>
</feature>